<dbReference type="KEGG" id="rci:RCIA95"/>
<keyword evidence="3" id="KW-1185">Reference proteome</keyword>
<dbReference type="Proteomes" id="UP000000663">
    <property type="component" value="Chromosome"/>
</dbReference>
<dbReference type="STRING" id="351160.RCIA95"/>
<gene>
    <name evidence="2" type="ORF">RCIA95</name>
</gene>
<name>Q0W4V1_METAR</name>
<proteinExistence type="predicted"/>
<protein>
    <recommendedName>
        <fullName evidence="1">DZANK-type domain-containing protein</fullName>
    </recommendedName>
</protein>
<dbReference type="EMBL" id="AM114193">
    <property type="protein sequence ID" value="CAJ36592.1"/>
    <property type="molecule type" value="Genomic_DNA"/>
</dbReference>
<feature type="domain" description="DZANK-type" evidence="1">
    <location>
        <begin position="36"/>
        <end position="68"/>
    </location>
</feature>
<dbReference type="RefSeq" id="WP_012035955.1">
    <property type="nucleotide sequence ID" value="NC_009464.1"/>
</dbReference>
<evidence type="ECO:0000259" key="1">
    <source>
        <dbReference type="Pfam" id="PF12773"/>
    </source>
</evidence>
<organism evidence="2 3">
    <name type="scientific">Methanocella arvoryzae (strain DSM 22066 / NBRC 105507 / MRE50)</name>
    <dbReference type="NCBI Taxonomy" id="351160"/>
    <lineage>
        <taxon>Archaea</taxon>
        <taxon>Methanobacteriati</taxon>
        <taxon>Methanobacteriota</taxon>
        <taxon>Stenosarchaea group</taxon>
        <taxon>Methanomicrobia</taxon>
        <taxon>Methanocellales</taxon>
        <taxon>Methanocellaceae</taxon>
        <taxon>Methanocella</taxon>
    </lineage>
</organism>
<dbReference type="Pfam" id="PF12773">
    <property type="entry name" value="DZR"/>
    <property type="match status" value="1"/>
</dbReference>
<reference evidence="2 3" key="1">
    <citation type="journal article" date="2006" name="Science">
        <title>Genome of rice cluster I archaea -- the key methane producers in the rice rhizosphere.</title>
        <authorList>
            <person name="Erkel C."/>
            <person name="Kube M."/>
            <person name="Reinhardt R."/>
            <person name="Liesack W."/>
        </authorList>
    </citation>
    <scope>NUCLEOTIDE SEQUENCE [LARGE SCALE GENOMIC DNA]</scope>
    <source>
        <strain evidence="3">DSM 22066 / NBRC 105507 / MRE50</strain>
    </source>
</reference>
<dbReference type="eggNOG" id="arCOG06883">
    <property type="taxonomic scope" value="Archaea"/>
</dbReference>
<sequence>MAGYKQPCKYCGKLVPPDSNICPYCARADPNGPMKCPKCRATVEPGFKVCPHCGLQLQLTCPKCGKPTFFGAQCDACGGSLKVKCPNPKCGFEQPPTGENCVKCGKPLNAPKK</sequence>
<dbReference type="OrthoDB" id="53394at2157"/>
<evidence type="ECO:0000313" key="3">
    <source>
        <dbReference type="Proteomes" id="UP000000663"/>
    </source>
</evidence>
<evidence type="ECO:0000313" key="2">
    <source>
        <dbReference type="EMBL" id="CAJ36592.1"/>
    </source>
</evidence>
<dbReference type="AlphaFoldDB" id="Q0W4V1"/>
<accession>Q0W4V1</accession>
<dbReference type="GeneID" id="5143374"/>
<dbReference type="InterPro" id="IPR025874">
    <property type="entry name" value="DZR"/>
</dbReference>